<dbReference type="FunFam" id="1.20.940.10:FF:000004">
    <property type="entry name" value="Pre-mRNA-splicing factor 18"/>
    <property type="match status" value="1"/>
</dbReference>
<evidence type="ECO:0000256" key="4">
    <source>
        <dbReference type="ARBA" id="ARBA00022664"/>
    </source>
</evidence>
<feature type="domain" description="Pre-mRNA processing factor 4 (PRP4)-like" evidence="9">
    <location>
        <begin position="102"/>
        <end position="153"/>
    </location>
</feature>
<evidence type="ECO:0000256" key="3">
    <source>
        <dbReference type="ARBA" id="ARBA00018242"/>
    </source>
</evidence>
<keyword evidence="7" id="KW-0539">Nucleus</keyword>
<protein>
    <recommendedName>
        <fullName evidence="3">Pre-mRNA-splicing factor 18</fullName>
    </recommendedName>
</protein>
<feature type="region of interest" description="Disordered" evidence="8">
    <location>
        <begin position="393"/>
        <end position="414"/>
    </location>
</feature>
<feature type="region of interest" description="Disordered" evidence="8">
    <location>
        <begin position="173"/>
        <end position="202"/>
    </location>
</feature>
<feature type="compositionally biased region" description="Basic and acidic residues" evidence="8">
    <location>
        <begin position="401"/>
        <end position="414"/>
    </location>
</feature>
<evidence type="ECO:0000256" key="5">
    <source>
        <dbReference type="ARBA" id="ARBA00022728"/>
    </source>
</evidence>
<dbReference type="Gene3D" id="1.20.940.10">
    <property type="entry name" value="Functional domain of the splicing factor Prp18"/>
    <property type="match status" value="1"/>
</dbReference>
<dbReference type="Pfam" id="PF08799">
    <property type="entry name" value="PRP4"/>
    <property type="match status" value="1"/>
</dbReference>
<reference evidence="10" key="1">
    <citation type="submission" date="2023-05" db="EMBL/GenBank/DDBJ databases">
        <title>Nepenthes gracilis genome sequencing.</title>
        <authorList>
            <person name="Fukushima K."/>
        </authorList>
    </citation>
    <scope>NUCLEOTIDE SEQUENCE</scope>
    <source>
        <strain evidence="10">SING2019-196</strain>
    </source>
</reference>
<feature type="compositionally biased region" description="Basic and acidic residues" evidence="8">
    <location>
        <begin position="41"/>
        <end position="51"/>
    </location>
</feature>
<evidence type="ECO:0000256" key="1">
    <source>
        <dbReference type="ARBA" id="ARBA00004123"/>
    </source>
</evidence>
<keyword evidence="11" id="KW-1185">Reference proteome</keyword>
<dbReference type="InterPro" id="IPR014906">
    <property type="entry name" value="PRP4-like"/>
</dbReference>
<dbReference type="Proteomes" id="UP001279734">
    <property type="component" value="Unassembled WGS sequence"/>
</dbReference>
<dbReference type="GO" id="GO:0046540">
    <property type="term" value="C:U4/U6 x U5 tri-snRNP complex"/>
    <property type="evidence" value="ECO:0007669"/>
    <property type="project" value="TreeGrafter"/>
</dbReference>
<feature type="compositionally biased region" description="Low complexity" evidence="8">
    <location>
        <begin position="53"/>
        <end position="64"/>
    </location>
</feature>
<evidence type="ECO:0000259" key="9">
    <source>
        <dbReference type="SMART" id="SM00500"/>
    </source>
</evidence>
<keyword evidence="6" id="KW-0508">mRNA splicing</keyword>
<feature type="compositionally biased region" description="Basic and acidic residues" evidence="8">
    <location>
        <begin position="173"/>
        <end position="191"/>
    </location>
</feature>
<dbReference type="PANTHER" id="PTHR13007:SF19">
    <property type="entry name" value="PRE-MRNA-SPLICING FACTOR 18"/>
    <property type="match status" value="1"/>
</dbReference>
<evidence type="ECO:0000313" key="10">
    <source>
        <dbReference type="EMBL" id="GMH14979.1"/>
    </source>
</evidence>
<dbReference type="InterPro" id="IPR036285">
    <property type="entry name" value="PRP4-like_sf"/>
</dbReference>
<dbReference type="PANTHER" id="PTHR13007">
    <property type="entry name" value="PRE-MRNA SPLICING FACTOR-RELATED"/>
    <property type="match status" value="1"/>
</dbReference>
<evidence type="ECO:0000256" key="7">
    <source>
        <dbReference type="ARBA" id="ARBA00023242"/>
    </source>
</evidence>
<dbReference type="AlphaFoldDB" id="A0AAD3SQD6"/>
<keyword evidence="4" id="KW-0507">mRNA processing</keyword>
<dbReference type="SMART" id="SM00500">
    <property type="entry name" value="SFM"/>
    <property type="match status" value="1"/>
</dbReference>
<evidence type="ECO:0000313" key="11">
    <source>
        <dbReference type="Proteomes" id="UP001279734"/>
    </source>
</evidence>
<comment type="caution">
    <text evidence="10">The sequence shown here is derived from an EMBL/GenBank/DDBJ whole genome shotgun (WGS) entry which is preliminary data.</text>
</comment>
<dbReference type="GO" id="GO:0000350">
    <property type="term" value="P:generation of catalytic spliceosome for second transesterification step"/>
    <property type="evidence" value="ECO:0007669"/>
    <property type="project" value="TreeGrafter"/>
</dbReference>
<name>A0AAD3SQD6_NEPGR</name>
<evidence type="ECO:0000256" key="6">
    <source>
        <dbReference type="ARBA" id="ARBA00023187"/>
    </source>
</evidence>
<organism evidence="10 11">
    <name type="scientific">Nepenthes gracilis</name>
    <name type="common">Slender pitcher plant</name>
    <dbReference type="NCBI Taxonomy" id="150966"/>
    <lineage>
        <taxon>Eukaryota</taxon>
        <taxon>Viridiplantae</taxon>
        <taxon>Streptophyta</taxon>
        <taxon>Embryophyta</taxon>
        <taxon>Tracheophyta</taxon>
        <taxon>Spermatophyta</taxon>
        <taxon>Magnoliopsida</taxon>
        <taxon>eudicotyledons</taxon>
        <taxon>Gunneridae</taxon>
        <taxon>Pentapetalae</taxon>
        <taxon>Caryophyllales</taxon>
        <taxon>Nepenthaceae</taxon>
        <taxon>Nepenthes</taxon>
    </lineage>
</organism>
<dbReference type="SUPFAM" id="SSF158230">
    <property type="entry name" value="PRP4-like"/>
    <property type="match status" value="1"/>
</dbReference>
<evidence type="ECO:0000256" key="2">
    <source>
        <dbReference type="ARBA" id="ARBA00008137"/>
    </source>
</evidence>
<feature type="region of interest" description="Disordered" evidence="8">
    <location>
        <begin position="41"/>
        <end position="64"/>
    </location>
</feature>
<keyword evidence="5" id="KW-0747">Spliceosome</keyword>
<sequence length="414" mass="47318">MDILKQELLKKRQSLAEETGGRKVFKRSEIEQKRLQKLREEEKRELEEKRLRQQQSASSTSSIAASSSSSFLGSLSAKSNPDSSAKTLTLATDEEKIDDLNLPKQEVIRRLRFLKQPVTLFGEDDQARLDRFKYVLKAGIFEVDSDMIEGQTNDFLRDIVELKKRQKSGMLIDRKRKSEDLQDGEGGKGADEDLSGDGASSGVDADKDLKRMKANFDELCDEDKILVFFKKLLIEWKQELDEMLDAERRTAKGKQMVATFKQCARYLNPLFKFCRKKALPDDIKQALMLVVECCMKRDYLAAMDHYIRLAIGNAPWPIGVTMVGIHERSAREKIYTNSVAHIMNDETTRKYLQSVKRLMTFCQRRYPTLPSKAVEFNSLANGSDLQSLLAEESFSDGNQASEERLRLMPSSKEL</sequence>
<dbReference type="FunFam" id="4.10.280.110:FF:000005">
    <property type="entry name" value="Pre-mRNA-splicing factor 18"/>
    <property type="match status" value="1"/>
</dbReference>
<dbReference type="GO" id="GO:0071021">
    <property type="term" value="C:U2-type post-spliceosomal complex"/>
    <property type="evidence" value="ECO:0007669"/>
    <property type="project" value="TreeGrafter"/>
</dbReference>
<dbReference type="GO" id="GO:0005682">
    <property type="term" value="C:U5 snRNP"/>
    <property type="evidence" value="ECO:0007669"/>
    <property type="project" value="TreeGrafter"/>
</dbReference>
<gene>
    <name evidence="10" type="ORF">Nepgr_016820</name>
</gene>
<evidence type="ECO:0000256" key="8">
    <source>
        <dbReference type="SAM" id="MobiDB-lite"/>
    </source>
</evidence>
<dbReference type="InterPro" id="IPR004098">
    <property type="entry name" value="Prp18"/>
</dbReference>
<accession>A0AAD3SQD6</accession>
<dbReference type="SUPFAM" id="SSF47938">
    <property type="entry name" value="Functional domain of the splicing factor Prp18"/>
    <property type="match status" value="1"/>
</dbReference>
<comment type="similarity">
    <text evidence="2">Belongs to the PRP18 family.</text>
</comment>
<dbReference type="Gene3D" id="4.10.280.110">
    <property type="entry name" value="Pre-mRNA processing factor 4 domain"/>
    <property type="match status" value="1"/>
</dbReference>
<dbReference type="Pfam" id="PF02840">
    <property type="entry name" value="Prp18"/>
    <property type="match status" value="1"/>
</dbReference>
<proteinExistence type="inferred from homology"/>
<comment type="subcellular location">
    <subcellularLocation>
        <location evidence="1">Nucleus</location>
    </subcellularLocation>
</comment>
<dbReference type="InterPro" id="IPR039979">
    <property type="entry name" value="PRPF18"/>
</dbReference>
<dbReference type="EMBL" id="BSYO01000014">
    <property type="protein sequence ID" value="GMH14979.1"/>
    <property type="molecule type" value="Genomic_DNA"/>
</dbReference>